<keyword evidence="3" id="KW-1185">Reference proteome</keyword>
<dbReference type="Proteomes" id="UP001519294">
    <property type="component" value="Unassembled WGS sequence"/>
</dbReference>
<evidence type="ECO:0000313" key="2">
    <source>
        <dbReference type="EMBL" id="MBP2257807.1"/>
    </source>
</evidence>
<name>A0ABS4S8I4_9BACI</name>
<evidence type="ECO:0000256" key="1">
    <source>
        <dbReference type="SAM" id="Phobius"/>
    </source>
</evidence>
<dbReference type="RefSeq" id="WP_029265924.1">
    <property type="nucleotide sequence ID" value="NZ_JAGIKX010000014.1"/>
</dbReference>
<gene>
    <name evidence="2" type="ORF">J2Z81_001761</name>
</gene>
<protein>
    <submittedName>
        <fullName evidence="2">Uncharacterized membrane protein YcaP (DUF421 family)</fullName>
    </submittedName>
</protein>
<keyword evidence="1" id="KW-0472">Membrane</keyword>
<feature type="transmembrane region" description="Helical" evidence="1">
    <location>
        <begin position="43"/>
        <end position="61"/>
    </location>
</feature>
<feature type="transmembrane region" description="Helical" evidence="1">
    <location>
        <begin position="96"/>
        <end position="114"/>
    </location>
</feature>
<accession>A0ABS4S8I4</accession>
<reference evidence="2 3" key="1">
    <citation type="submission" date="2021-03" db="EMBL/GenBank/DDBJ databases">
        <title>Genomic Encyclopedia of Type Strains, Phase IV (KMG-IV): sequencing the most valuable type-strain genomes for metagenomic binning, comparative biology and taxonomic classification.</title>
        <authorList>
            <person name="Goeker M."/>
        </authorList>
    </citation>
    <scope>NUCLEOTIDE SEQUENCE [LARGE SCALE GENOMIC DNA]</scope>
    <source>
        <strain evidence="2 3">DSM 25790</strain>
    </source>
</reference>
<keyword evidence="1" id="KW-0812">Transmembrane</keyword>
<dbReference type="EMBL" id="JAGIKX010000014">
    <property type="protein sequence ID" value="MBP2257807.1"/>
    <property type="molecule type" value="Genomic_DNA"/>
</dbReference>
<keyword evidence="1" id="KW-1133">Transmembrane helix</keyword>
<comment type="caution">
    <text evidence="2">The sequence shown here is derived from an EMBL/GenBank/DDBJ whole genome shotgun (WGS) entry which is preliminary data.</text>
</comment>
<proteinExistence type="predicted"/>
<feature type="transmembrane region" description="Helical" evidence="1">
    <location>
        <begin position="120"/>
        <end position="138"/>
    </location>
</feature>
<organism evidence="2 3">
    <name type="scientific">Virgibacillus alimentarius</name>
    <dbReference type="NCBI Taxonomy" id="698769"/>
    <lineage>
        <taxon>Bacteria</taxon>
        <taxon>Bacillati</taxon>
        <taxon>Bacillota</taxon>
        <taxon>Bacilli</taxon>
        <taxon>Bacillales</taxon>
        <taxon>Bacillaceae</taxon>
        <taxon>Virgibacillus</taxon>
    </lineage>
</organism>
<evidence type="ECO:0000313" key="3">
    <source>
        <dbReference type="Proteomes" id="UP001519294"/>
    </source>
</evidence>
<sequence>MIENLLRFPLFQILLLTVLGTAILEHSYSEYFPLFIQSTDLKFMFFVVFLTWIILITVYNMKNPARKFNFFTLKPTELIEEDEGLKWMTLQACRKVYIYYSVAIPLGIGIIAYFSNIPFMPLLILILLGIGQYIIYWLELKKIIDTIK</sequence>